<evidence type="ECO:0000256" key="3">
    <source>
        <dbReference type="ARBA" id="ARBA00023125"/>
    </source>
</evidence>
<comment type="subcellular location">
    <subcellularLocation>
        <location evidence="1">Nucleus</location>
    </subcellularLocation>
</comment>
<dbReference type="Gene3D" id="2.40.330.10">
    <property type="entry name" value="DNA-binding pseudobarrel domain"/>
    <property type="match status" value="1"/>
</dbReference>
<dbReference type="InterPro" id="IPR015300">
    <property type="entry name" value="DNA-bd_pseudobarrel_sf"/>
</dbReference>
<evidence type="ECO:0000259" key="7">
    <source>
        <dbReference type="PROSITE" id="PS50863"/>
    </source>
</evidence>
<dbReference type="GO" id="GO:0003677">
    <property type="term" value="F:DNA binding"/>
    <property type="evidence" value="ECO:0007669"/>
    <property type="project" value="UniProtKB-KW"/>
</dbReference>
<name>A0AA38Z0J7_VITRO</name>
<evidence type="ECO:0000256" key="4">
    <source>
        <dbReference type="ARBA" id="ARBA00023163"/>
    </source>
</evidence>
<evidence type="ECO:0000256" key="6">
    <source>
        <dbReference type="SAM" id="MobiDB-lite"/>
    </source>
</evidence>
<dbReference type="SUPFAM" id="SSF101936">
    <property type="entry name" value="DNA-binding pseudobarrel domain"/>
    <property type="match status" value="1"/>
</dbReference>
<feature type="region of interest" description="Disordered" evidence="6">
    <location>
        <begin position="1"/>
        <end position="60"/>
    </location>
</feature>
<dbReference type="PANTHER" id="PTHR31391:SF64">
    <property type="entry name" value="B3 DOMAIN-CONTAINING PROTEIN OS06G0112300"/>
    <property type="match status" value="1"/>
</dbReference>
<protein>
    <recommendedName>
        <fullName evidence="7">TF-B3 domain-containing protein</fullName>
    </recommendedName>
</protein>
<evidence type="ECO:0000256" key="1">
    <source>
        <dbReference type="ARBA" id="ARBA00004123"/>
    </source>
</evidence>
<dbReference type="InterPro" id="IPR003340">
    <property type="entry name" value="B3_DNA-bd"/>
</dbReference>
<gene>
    <name evidence="8" type="ORF">PVL29_019439</name>
</gene>
<dbReference type="CDD" id="cd10017">
    <property type="entry name" value="B3_DNA"/>
    <property type="match status" value="1"/>
</dbReference>
<dbReference type="PANTHER" id="PTHR31391">
    <property type="entry name" value="B3 DOMAIN-CONTAINING PROTEIN OS11G0197600-RELATED"/>
    <property type="match status" value="1"/>
</dbReference>
<keyword evidence="3" id="KW-0238">DNA-binding</keyword>
<dbReference type="Proteomes" id="UP001168098">
    <property type="component" value="Unassembled WGS sequence"/>
</dbReference>
<keyword evidence="9" id="KW-1185">Reference proteome</keyword>
<proteinExistence type="predicted"/>
<dbReference type="SMART" id="SM01019">
    <property type="entry name" value="B3"/>
    <property type="match status" value="1"/>
</dbReference>
<evidence type="ECO:0000256" key="5">
    <source>
        <dbReference type="ARBA" id="ARBA00023242"/>
    </source>
</evidence>
<comment type="caution">
    <text evidence="8">The sequence shown here is derived from an EMBL/GenBank/DDBJ whole genome shotgun (WGS) entry which is preliminary data.</text>
</comment>
<evidence type="ECO:0000313" key="9">
    <source>
        <dbReference type="Proteomes" id="UP001168098"/>
    </source>
</evidence>
<dbReference type="AlphaFoldDB" id="A0AA38Z0J7"/>
<keyword evidence="4" id="KW-0804">Transcription</keyword>
<keyword evidence="2" id="KW-0805">Transcription regulation</keyword>
<sequence length="191" mass="21864">MKERKRGREQLQQRNLEDRQSNSRTLPETPHMDSLARNRSTNAENSKMEESGDQTSEEPATKFQADEIHPLLGKPYFHVVLVKSHLNQMVLPTKMHPLVPSAVIPAVLVHQDKTWEMTFNGDHRTHKRFDIGWRTFVSDNNLKAGDACVFELMDCNTSNIKFRVQILRGDIPSMLLERANGETSDTAIVIE</sequence>
<dbReference type="PROSITE" id="PS50863">
    <property type="entry name" value="B3"/>
    <property type="match status" value="1"/>
</dbReference>
<evidence type="ECO:0000256" key="2">
    <source>
        <dbReference type="ARBA" id="ARBA00023015"/>
    </source>
</evidence>
<reference evidence="8 9" key="1">
    <citation type="journal article" date="2023" name="BMC Biotechnol.">
        <title>Vitis rotundifolia cv Carlos genome sequencing.</title>
        <authorList>
            <person name="Huff M."/>
            <person name="Hulse-Kemp A."/>
            <person name="Scheffler B."/>
            <person name="Youngblood R."/>
            <person name="Simpson S."/>
            <person name="Babiker E."/>
            <person name="Staton M."/>
        </authorList>
    </citation>
    <scope>NUCLEOTIDE SEQUENCE [LARGE SCALE GENOMIC DNA]</scope>
    <source>
        <tissue evidence="8">Leaf</tissue>
    </source>
</reference>
<dbReference type="GO" id="GO:0005634">
    <property type="term" value="C:nucleus"/>
    <property type="evidence" value="ECO:0007669"/>
    <property type="project" value="UniProtKB-SubCell"/>
</dbReference>
<dbReference type="EMBL" id="JARBHA010000015">
    <property type="protein sequence ID" value="KAJ9680151.1"/>
    <property type="molecule type" value="Genomic_DNA"/>
</dbReference>
<dbReference type="Pfam" id="PF02362">
    <property type="entry name" value="B3"/>
    <property type="match status" value="1"/>
</dbReference>
<keyword evidence="5" id="KW-0539">Nucleus</keyword>
<feature type="compositionally biased region" description="Basic and acidic residues" evidence="6">
    <location>
        <begin position="1"/>
        <end position="21"/>
    </location>
</feature>
<dbReference type="InterPro" id="IPR044837">
    <property type="entry name" value="REM16-like"/>
</dbReference>
<evidence type="ECO:0000313" key="8">
    <source>
        <dbReference type="EMBL" id="KAJ9680151.1"/>
    </source>
</evidence>
<accession>A0AA38Z0J7</accession>
<feature type="domain" description="TF-B3" evidence="7">
    <location>
        <begin position="113"/>
        <end position="170"/>
    </location>
</feature>
<organism evidence="8 9">
    <name type="scientific">Vitis rotundifolia</name>
    <name type="common">Muscadine grape</name>
    <dbReference type="NCBI Taxonomy" id="103349"/>
    <lineage>
        <taxon>Eukaryota</taxon>
        <taxon>Viridiplantae</taxon>
        <taxon>Streptophyta</taxon>
        <taxon>Embryophyta</taxon>
        <taxon>Tracheophyta</taxon>
        <taxon>Spermatophyta</taxon>
        <taxon>Magnoliopsida</taxon>
        <taxon>eudicotyledons</taxon>
        <taxon>Gunneridae</taxon>
        <taxon>Pentapetalae</taxon>
        <taxon>rosids</taxon>
        <taxon>Vitales</taxon>
        <taxon>Vitaceae</taxon>
        <taxon>Viteae</taxon>
        <taxon>Vitis</taxon>
    </lineage>
</organism>